<organism evidence="1 2">
    <name type="scientific">Hymenobacter setariae</name>
    <dbReference type="NCBI Taxonomy" id="2594794"/>
    <lineage>
        <taxon>Bacteria</taxon>
        <taxon>Pseudomonadati</taxon>
        <taxon>Bacteroidota</taxon>
        <taxon>Cytophagia</taxon>
        <taxon>Cytophagales</taxon>
        <taxon>Hymenobacteraceae</taxon>
        <taxon>Hymenobacter</taxon>
    </lineage>
</organism>
<evidence type="ECO:0000313" key="2">
    <source>
        <dbReference type="Proteomes" id="UP000317624"/>
    </source>
</evidence>
<comment type="caution">
    <text evidence="1">The sequence shown here is derived from an EMBL/GenBank/DDBJ whole genome shotgun (WGS) entry which is preliminary data.</text>
</comment>
<proteinExistence type="predicted"/>
<dbReference type="EMBL" id="VMRJ01000006">
    <property type="protein sequence ID" value="TVT37864.1"/>
    <property type="molecule type" value="Genomic_DNA"/>
</dbReference>
<dbReference type="OrthoDB" id="5244068at2"/>
<sequence>MVKIEHSEADLKQFALEHHDALLLEPYNIYKKLRTFDFVAARAAPYKHKSFARILKRNFRNIILATPDKLNDLANILKPRLDAAVAESKRLNPPAKGTISKYEKLLLKVFDYDLFVREKKRYYAYDFAEKLGVNVCPYCNRQYTFTIRRRTGKTRPELDHFYNKAAHPYFGLSFFNLVPSCHICNANLKRDKSFTTISHLNPYSTCFQNVLNFTINVKTADFINGKQKSFAVSQKAVDGANSDMVTKAQANSAVFHLQELYNKHQDLVVELLQKAYYYTPSRREELFNFKVGATGKYLFDSPAEVNRFITGVYTEVKEYGKRPMSKLITDIGKELGLL</sequence>
<keyword evidence="2" id="KW-1185">Reference proteome</keyword>
<dbReference type="Gene3D" id="1.10.30.50">
    <property type="match status" value="1"/>
</dbReference>
<accession>A0A558BMX9</accession>
<reference evidence="1 2" key="1">
    <citation type="submission" date="2019-07" db="EMBL/GenBank/DDBJ databases">
        <title>Hymenobacter sp. straun FUR1 Genome sequencing and assembly.</title>
        <authorList>
            <person name="Chhetri G."/>
        </authorList>
    </citation>
    <scope>NUCLEOTIDE SEQUENCE [LARGE SCALE GENOMIC DNA]</scope>
    <source>
        <strain evidence="1 2">Fur1</strain>
    </source>
</reference>
<dbReference type="AlphaFoldDB" id="A0A558BMX9"/>
<evidence type="ECO:0000313" key="1">
    <source>
        <dbReference type="EMBL" id="TVT37864.1"/>
    </source>
</evidence>
<protein>
    <recommendedName>
        <fullName evidence="3">HNH nuclease domain-containing protein</fullName>
    </recommendedName>
</protein>
<gene>
    <name evidence="1" type="ORF">FNT36_22150</name>
</gene>
<evidence type="ECO:0008006" key="3">
    <source>
        <dbReference type="Google" id="ProtNLM"/>
    </source>
</evidence>
<dbReference type="RefSeq" id="WP_144852291.1">
    <property type="nucleotide sequence ID" value="NZ_VMRJ01000006.1"/>
</dbReference>
<name>A0A558BMX9_9BACT</name>
<dbReference type="Proteomes" id="UP000317624">
    <property type="component" value="Unassembled WGS sequence"/>
</dbReference>